<protein>
    <submittedName>
        <fullName evidence="1">Uncharacterized protein</fullName>
    </submittedName>
</protein>
<evidence type="ECO:0000313" key="2">
    <source>
        <dbReference type="Proteomes" id="UP001217631"/>
    </source>
</evidence>
<evidence type="ECO:0000313" key="1">
    <source>
        <dbReference type="EMBL" id="WEA23696.1"/>
    </source>
</evidence>
<gene>
    <name evidence="1" type="ORF">PWA60_27230</name>
</gene>
<geneLocation type="plasmid" evidence="1 2">
    <name>pHNGDW697-1</name>
</geneLocation>
<dbReference type="RefSeq" id="WP_275000421.1">
    <property type="nucleotide sequence ID" value="NZ_CP118678.1"/>
</dbReference>
<name>A0AAJ5SDU9_9PSED</name>
<reference evidence="1" key="1">
    <citation type="submission" date="2023-02" db="EMBL/GenBank/DDBJ databases">
        <title>tmexCD-toprJ-like cluster.</title>
        <authorList>
            <person name="Gao X."/>
            <person name="Wang C."/>
            <person name="Liu J."/>
        </authorList>
    </citation>
    <scope>NUCLEOTIDE SEQUENCE</scope>
    <source>
        <strain evidence="1">GDW21C697WI</strain>
        <plasmid evidence="1">pHNGDW697-1</plasmid>
    </source>
</reference>
<dbReference type="EMBL" id="CP118678">
    <property type="protein sequence ID" value="WEA23696.1"/>
    <property type="molecule type" value="Genomic_DNA"/>
</dbReference>
<sequence>MKHSALALAVIGAFGFAPDALSHELAFSKKDQVMVEVPGTADSWCKPDIELTIRRPTWDNQKTLDRLVSVLPVVLGKDCPAARVTWKAVDVSGKQYASGFGNAANLGIVSLTQPPLHADANTAAQSSAAPTSAPVAAAGLTPASTAASPSEVNTPIPESLVQPVASSPVPAEALDEPASAIGDTVPAGVVAAVAPNLGQMQRMATLHTRVLARYEQLKASLKDANGHESEALAKLAGIRAQFSSPLAMMDPGSSMRASPMMVHVTGHDGAYYQIDFPGPGRLQSDRKLGNEWYVLHAANLTPVAPLVDGKSIPTFKIYSAEEPKPCVQASCAERVSFGAVLGREFPDAGIDFSWIPEVSQQHLNAWKNASAQIQ</sequence>
<dbReference type="Proteomes" id="UP001217631">
    <property type="component" value="Plasmid pHNGDW697-1"/>
</dbReference>
<accession>A0AAJ5SDU9</accession>
<organism evidence="1 2">
    <name type="scientific">Pseudomonas juntendi</name>
    <dbReference type="NCBI Taxonomy" id="2666183"/>
    <lineage>
        <taxon>Bacteria</taxon>
        <taxon>Pseudomonadati</taxon>
        <taxon>Pseudomonadota</taxon>
        <taxon>Gammaproteobacteria</taxon>
        <taxon>Pseudomonadales</taxon>
        <taxon>Pseudomonadaceae</taxon>
        <taxon>Pseudomonas</taxon>
    </lineage>
</organism>
<dbReference type="AlphaFoldDB" id="A0AAJ5SDU9"/>
<keyword evidence="1" id="KW-0614">Plasmid</keyword>
<proteinExistence type="predicted"/>